<dbReference type="RefSeq" id="WP_144279817.1">
    <property type="nucleotide sequence ID" value="NZ_CP041730.1"/>
</dbReference>
<dbReference type="EMBL" id="CP041730">
    <property type="protein sequence ID" value="QDQ28434.1"/>
    <property type="molecule type" value="Genomic_DNA"/>
</dbReference>
<dbReference type="AlphaFoldDB" id="A0A516SJW2"/>
<gene>
    <name evidence="1" type="ORF">FNU76_19880</name>
</gene>
<organism evidence="1 2">
    <name type="scientific">Chitinimonas arctica</name>
    <dbReference type="NCBI Taxonomy" id="2594795"/>
    <lineage>
        <taxon>Bacteria</taxon>
        <taxon>Pseudomonadati</taxon>
        <taxon>Pseudomonadota</taxon>
        <taxon>Betaproteobacteria</taxon>
        <taxon>Neisseriales</taxon>
        <taxon>Chitinibacteraceae</taxon>
        <taxon>Chitinimonas</taxon>
    </lineage>
</organism>
<keyword evidence="2" id="KW-1185">Reference proteome</keyword>
<name>A0A516SJW2_9NEIS</name>
<sequence>MITPKQAHSSAGEDVHRPLLVGPKRQHFLPQFYLEGFTSDGRLAVYDRKQNKFRLEQPKNTAVETQFYTVRDADDRPRYEVEAMLSAFESKAAPIIGKLVAQKQIDDNERANLAIFVALAAMRTPDFFNSLELFREARILDITKQLYAEVDAVAATLRKNPQFADLSDKDIHEDAKLMVQMAQNDGLEVGVNKNWTVKKAIDTAFNVAPLLKSRDWIVFVRESDKKSFITSDAPVVLISEGASANGFCDVGYGSAKAIILFPLTESCMLVMRGNGGNLNWVPANTDAVRLLNLRVASQCKSYIVGRDEALLRSLVENLALSGKKWQPKMQAQ</sequence>
<protein>
    <submittedName>
        <fullName evidence="1">DUF4238 domain-containing protein</fullName>
    </submittedName>
</protein>
<dbReference type="InterPro" id="IPR025332">
    <property type="entry name" value="DUF4238"/>
</dbReference>
<evidence type="ECO:0000313" key="1">
    <source>
        <dbReference type="EMBL" id="QDQ28434.1"/>
    </source>
</evidence>
<proteinExistence type="predicted"/>
<dbReference type="Proteomes" id="UP000317550">
    <property type="component" value="Chromosome"/>
</dbReference>
<dbReference type="OrthoDB" id="580988at2"/>
<dbReference type="Pfam" id="PF14022">
    <property type="entry name" value="DUF4238"/>
    <property type="match status" value="1"/>
</dbReference>
<evidence type="ECO:0000313" key="2">
    <source>
        <dbReference type="Proteomes" id="UP000317550"/>
    </source>
</evidence>
<dbReference type="KEGG" id="cari:FNU76_19880"/>
<reference evidence="2" key="1">
    <citation type="submission" date="2019-07" db="EMBL/GenBank/DDBJ databases">
        <title>Chitinimonas sp. nov., isolated from Ny-Alesund, arctica soil.</title>
        <authorList>
            <person name="Xu Q."/>
            <person name="Peng F."/>
        </authorList>
    </citation>
    <scope>NUCLEOTIDE SEQUENCE [LARGE SCALE GENOMIC DNA]</scope>
    <source>
        <strain evidence="2">R3-44</strain>
    </source>
</reference>
<accession>A0A516SJW2</accession>